<dbReference type="Proteomes" id="UP001214250">
    <property type="component" value="Chromosome 1"/>
</dbReference>
<gene>
    <name evidence="2" type="ORF">PQO03_08435</name>
</gene>
<name>A0ABY7VSB3_9BACT</name>
<dbReference type="Gene3D" id="3.40.720.10">
    <property type="entry name" value="Alkaline Phosphatase, subunit A"/>
    <property type="match status" value="1"/>
</dbReference>
<keyword evidence="1" id="KW-0732">Signal</keyword>
<dbReference type="PANTHER" id="PTHR43737:SF1">
    <property type="entry name" value="DUF1501 DOMAIN-CONTAINING PROTEIN"/>
    <property type="match status" value="1"/>
</dbReference>
<accession>A0ABY7VSB3</accession>
<reference evidence="2 3" key="1">
    <citation type="submission" date="2023-02" db="EMBL/GenBank/DDBJ databases">
        <title>Genome sequence of Lentisphaera profundi SAORIC-696.</title>
        <authorList>
            <person name="Kim e."/>
            <person name="Cho J.-C."/>
            <person name="Choi A."/>
            <person name="Kang I."/>
        </authorList>
    </citation>
    <scope>NUCLEOTIDE SEQUENCE [LARGE SCALE GENOMIC DNA]</scope>
    <source>
        <strain evidence="2 3">SAORIC-696</strain>
    </source>
</reference>
<dbReference type="EMBL" id="CP117811">
    <property type="protein sequence ID" value="WDE95741.1"/>
    <property type="molecule type" value="Genomic_DNA"/>
</dbReference>
<dbReference type="RefSeq" id="WP_274149483.1">
    <property type="nucleotide sequence ID" value="NZ_CP117811.1"/>
</dbReference>
<dbReference type="InterPro" id="IPR010869">
    <property type="entry name" value="DUF1501"/>
</dbReference>
<dbReference type="PANTHER" id="PTHR43737">
    <property type="entry name" value="BLL7424 PROTEIN"/>
    <property type="match status" value="1"/>
</dbReference>
<sequence>MNRRNFLKFTSLASAGMLGSNQLHALDPGIANFPNHQPKIKRVIHLYMAGGLSQFESFDNKPLLKKMDGQFMPESLTKGKQLAQLQGQKLKCFAPRFEFNKYGQSGLEISDRFPHLGKLADDMCIIRSMHTDQINHDPAHTVMNTGSILNGYPSMGAWVTYALGSPNKDLPGFVVLTSAGGGQAQPISSRQWNNGFLPGRYQGVQFNASGDAVHYITNPDGISTKQQGSLINRLNRMNKLLKNKYADPEINTRMSQYDLALRMQASVPTLTDMSNEPKHVIDMYGCKPGDGSFASNCLLARRMAESGVRFIQLYHRGWDHHGNLENGFKTASGLTDQGAAALIQDLKQRGMLDETLIVFSGEFGRTPMSQGGNGRDHHKDCFSMALFGGGIKGGMTYGKSDEFGYAPVENPVHVRDFHATMLHQLGIDHERLSVKFQGLDIRLTGVHKAKVIKDILS</sequence>
<evidence type="ECO:0000313" key="3">
    <source>
        <dbReference type="Proteomes" id="UP001214250"/>
    </source>
</evidence>
<feature type="signal peptide" evidence="1">
    <location>
        <begin position="1"/>
        <end position="25"/>
    </location>
</feature>
<dbReference type="SUPFAM" id="SSF53649">
    <property type="entry name" value="Alkaline phosphatase-like"/>
    <property type="match status" value="1"/>
</dbReference>
<dbReference type="Pfam" id="PF07394">
    <property type="entry name" value="DUF1501"/>
    <property type="match status" value="1"/>
</dbReference>
<organism evidence="2 3">
    <name type="scientific">Lentisphaera profundi</name>
    <dbReference type="NCBI Taxonomy" id="1658616"/>
    <lineage>
        <taxon>Bacteria</taxon>
        <taxon>Pseudomonadati</taxon>
        <taxon>Lentisphaerota</taxon>
        <taxon>Lentisphaeria</taxon>
        <taxon>Lentisphaerales</taxon>
        <taxon>Lentisphaeraceae</taxon>
        <taxon>Lentisphaera</taxon>
    </lineage>
</organism>
<keyword evidence="3" id="KW-1185">Reference proteome</keyword>
<protein>
    <submittedName>
        <fullName evidence="2">DUF1501 domain-containing protein</fullName>
    </submittedName>
</protein>
<dbReference type="InterPro" id="IPR017850">
    <property type="entry name" value="Alkaline_phosphatase_core_sf"/>
</dbReference>
<evidence type="ECO:0000256" key="1">
    <source>
        <dbReference type="SAM" id="SignalP"/>
    </source>
</evidence>
<proteinExistence type="predicted"/>
<evidence type="ECO:0000313" key="2">
    <source>
        <dbReference type="EMBL" id="WDE95741.1"/>
    </source>
</evidence>
<feature type="chain" id="PRO_5046487415" evidence="1">
    <location>
        <begin position="26"/>
        <end position="457"/>
    </location>
</feature>